<name>A0A2G9RZM7_AQUCT</name>
<accession>A0A2G9RZM7</accession>
<sequence length="61" mass="7095">MMHVGEDAPLSVFQIPEAAFIPERFKVARFCPFFYCVFVQVTNVKGRKMPIICPKETHVFF</sequence>
<dbReference type="Proteomes" id="UP000228934">
    <property type="component" value="Unassembled WGS sequence"/>
</dbReference>
<dbReference type="EMBL" id="KV927636">
    <property type="protein sequence ID" value="PIO33369.1"/>
    <property type="molecule type" value="Genomic_DNA"/>
</dbReference>
<evidence type="ECO:0000313" key="1">
    <source>
        <dbReference type="EMBL" id="PIO33369.1"/>
    </source>
</evidence>
<reference evidence="2" key="1">
    <citation type="journal article" date="2017" name="Nat. Commun.">
        <title>The North American bullfrog draft genome provides insight into hormonal regulation of long noncoding RNA.</title>
        <authorList>
            <person name="Hammond S.A."/>
            <person name="Warren R.L."/>
            <person name="Vandervalk B.P."/>
            <person name="Kucuk E."/>
            <person name="Khan H."/>
            <person name="Gibb E.A."/>
            <person name="Pandoh P."/>
            <person name="Kirk H."/>
            <person name="Zhao Y."/>
            <person name="Jones M."/>
            <person name="Mungall A.J."/>
            <person name="Coope R."/>
            <person name="Pleasance S."/>
            <person name="Moore R.A."/>
            <person name="Holt R.A."/>
            <person name="Round J.M."/>
            <person name="Ohora S."/>
            <person name="Walle B.V."/>
            <person name="Veldhoen N."/>
            <person name="Helbing C.C."/>
            <person name="Birol I."/>
        </authorList>
    </citation>
    <scope>NUCLEOTIDE SEQUENCE [LARGE SCALE GENOMIC DNA]</scope>
</reference>
<proteinExistence type="predicted"/>
<gene>
    <name evidence="1" type="ORF">AB205_0000540</name>
</gene>
<keyword evidence="2" id="KW-1185">Reference proteome</keyword>
<dbReference type="AlphaFoldDB" id="A0A2G9RZM7"/>
<protein>
    <submittedName>
        <fullName evidence="1">Uncharacterized protein</fullName>
    </submittedName>
</protein>
<organism evidence="1 2">
    <name type="scientific">Aquarana catesbeiana</name>
    <name type="common">American bullfrog</name>
    <name type="synonym">Rana catesbeiana</name>
    <dbReference type="NCBI Taxonomy" id="8400"/>
    <lineage>
        <taxon>Eukaryota</taxon>
        <taxon>Metazoa</taxon>
        <taxon>Chordata</taxon>
        <taxon>Craniata</taxon>
        <taxon>Vertebrata</taxon>
        <taxon>Euteleostomi</taxon>
        <taxon>Amphibia</taxon>
        <taxon>Batrachia</taxon>
        <taxon>Anura</taxon>
        <taxon>Neobatrachia</taxon>
        <taxon>Ranoidea</taxon>
        <taxon>Ranidae</taxon>
        <taxon>Aquarana</taxon>
    </lineage>
</organism>
<evidence type="ECO:0000313" key="2">
    <source>
        <dbReference type="Proteomes" id="UP000228934"/>
    </source>
</evidence>